<evidence type="ECO:0000256" key="1">
    <source>
        <dbReference type="SAM" id="Phobius"/>
    </source>
</evidence>
<dbReference type="EMBL" id="CP121776">
    <property type="protein sequence ID" value="WMG17433.1"/>
    <property type="molecule type" value="Genomic_DNA"/>
</dbReference>
<evidence type="ECO:0000313" key="4">
    <source>
        <dbReference type="Proteomes" id="UP001244586"/>
    </source>
</evidence>
<proteinExistence type="predicted"/>
<sequence length="252" mass="29447">MAANVDAKVDFTAILSEIMKSEYGLVFICSLLFIIVLAAFLYMFGKSGIISHFKVYSEYSNKKYLREIEQKEDLLNDEALSEFKGDMEYHIKVSKLENFLKFKNKDIDLLKYIISCRDSQRAIRLYKKGCEYLEKDKETKTYKLKPKYTKESIELQEKRTPYMYFGINGIGGLPIFLNLISSLFPELISFNFNVLESISFFIVFFIISLVYTFRTLKPFAALYFLEIEKIDESQQERNIAKNPVLVKENKVG</sequence>
<dbReference type="RefSeq" id="WP_010326488.1">
    <property type="nucleotide sequence ID" value="NZ_CANMLB010000013.1"/>
</dbReference>
<dbReference type="Proteomes" id="UP001244586">
    <property type="component" value="Chromosome"/>
</dbReference>
<keyword evidence="1" id="KW-0472">Membrane</keyword>
<evidence type="ECO:0000313" key="3">
    <source>
        <dbReference type="EMBL" id="WMG17433.1"/>
    </source>
</evidence>
<dbReference type="EMBL" id="JAOECG010000032">
    <property type="protein sequence ID" value="MDG9788445.1"/>
    <property type="molecule type" value="Genomic_DNA"/>
</dbReference>
<keyword evidence="4" id="KW-1185">Reference proteome</keyword>
<name>A0AAJ6IEI0_ACIJO</name>
<feature type="transmembrane region" description="Helical" evidence="1">
    <location>
        <begin position="190"/>
        <end position="213"/>
    </location>
</feature>
<feature type="transmembrane region" description="Helical" evidence="1">
    <location>
        <begin position="162"/>
        <end position="184"/>
    </location>
</feature>
<dbReference type="AlphaFoldDB" id="A0AAJ6IEI0"/>
<reference evidence="3 4" key="2">
    <citation type="submission" date="2023-04" db="EMBL/GenBank/DDBJ databases">
        <title>Acinetobacter johnsonii isolate AYTCM encoding NDM-1, OXA-58 and PER-1.</title>
        <authorList>
            <person name="Tian C."/>
            <person name="Wang S."/>
            <person name="Fan X."/>
            <person name="Xia D."/>
        </authorList>
    </citation>
    <scope>NUCLEOTIDE SEQUENCE [LARGE SCALE GENOMIC DNA]</scope>
    <source>
        <strain evidence="3 4">AYTCM</strain>
    </source>
</reference>
<keyword evidence="1" id="KW-0812">Transmembrane</keyword>
<gene>
    <name evidence="2" type="ORF">N7566_15935</name>
    <name evidence="3" type="ORF">QBJ73_13735</name>
</gene>
<protein>
    <submittedName>
        <fullName evidence="3">Uncharacterized protein</fullName>
    </submittedName>
</protein>
<reference evidence="2" key="1">
    <citation type="submission" date="2022-09" db="EMBL/GenBank/DDBJ databases">
        <title>Intensive care unit water sources are persistently colonized with multi-drug resistant bacteria and are the site of extensive horizontal gene transfer of antibiotic resistance genes.</title>
        <authorList>
            <person name="Diorio-Toth L."/>
        </authorList>
    </citation>
    <scope>NUCLEOTIDE SEQUENCE</scope>
    <source>
        <strain evidence="2">GD04065</strain>
    </source>
</reference>
<accession>A0AAJ6IEI0</accession>
<organism evidence="3 4">
    <name type="scientific">Acinetobacter johnsonii</name>
    <dbReference type="NCBI Taxonomy" id="40214"/>
    <lineage>
        <taxon>Bacteria</taxon>
        <taxon>Pseudomonadati</taxon>
        <taxon>Pseudomonadota</taxon>
        <taxon>Gammaproteobacteria</taxon>
        <taxon>Moraxellales</taxon>
        <taxon>Moraxellaceae</taxon>
        <taxon>Acinetobacter</taxon>
    </lineage>
</organism>
<dbReference type="Proteomes" id="UP001157887">
    <property type="component" value="Unassembled WGS sequence"/>
</dbReference>
<feature type="transmembrane region" description="Helical" evidence="1">
    <location>
        <begin position="23"/>
        <end position="44"/>
    </location>
</feature>
<evidence type="ECO:0000313" key="2">
    <source>
        <dbReference type="EMBL" id="MDG9788445.1"/>
    </source>
</evidence>
<keyword evidence="1" id="KW-1133">Transmembrane helix</keyword>